<dbReference type="EMBL" id="CP025408">
    <property type="protein sequence ID" value="AUH32065.1"/>
    <property type="molecule type" value="Genomic_DNA"/>
</dbReference>
<sequence length="194" mass="21139">MIAVRSNRVSMNTERTQISTAAPFELGDVKAHCRVMFDDDDWQIAQMADAAAREIEAHCGLALLAQRITVTLGSWCCRIPLPIGPIWTEGLTDHPLTVELIDEAGNVTPHPAGWWIEGDRYPVISLTSMGQGQHLRISYPAGYGTDHASIPADLQLAINDQAAAFYDQRGDTEGPQGLTNAAARIAARHRRVAV</sequence>
<organism evidence="1 2">
    <name type="scientific">Paracoccus tegillarcae</name>
    <dbReference type="NCBI Taxonomy" id="1529068"/>
    <lineage>
        <taxon>Bacteria</taxon>
        <taxon>Pseudomonadati</taxon>
        <taxon>Pseudomonadota</taxon>
        <taxon>Alphaproteobacteria</taxon>
        <taxon>Rhodobacterales</taxon>
        <taxon>Paracoccaceae</taxon>
        <taxon>Paracoccus</taxon>
    </lineage>
</organism>
<accession>A0A2K9EKG2</accession>
<dbReference type="InterPro" id="IPR006450">
    <property type="entry name" value="Phage_HK97_gp6-like"/>
</dbReference>
<evidence type="ECO:0000313" key="1">
    <source>
        <dbReference type="EMBL" id="AUH32065.1"/>
    </source>
</evidence>
<protein>
    <recommendedName>
        <fullName evidence="3">PhiE125 gp8 family phage protein</fullName>
    </recommendedName>
</protein>
<dbReference type="KEGG" id="paro:CUV01_00415"/>
<dbReference type="NCBIfam" id="TIGR02215">
    <property type="entry name" value="phage_chp_gp8"/>
    <property type="match status" value="1"/>
</dbReference>
<keyword evidence="2" id="KW-1185">Reference proteome</keyword>
<name>A0A2K9EKG2_9RHOB</name>
<evidence type="ECO:0008006" key="3">
    <source>
        <dbReference type="Google" id="ProtNLM"/>
    </source>
</evidence>
<dbReference type="Gene3D" id="1.10.3230.30">
    <property type="entry name" value="Phage gp6-like head-tail connector protein"/>
    <property type="match status" value="1"/>
</dbReference>
<dbReference type="InterPro" id="IPR011738">
    <property type="entry name" value="Phage_CHP"/>
</dbReference>
<gene>
    <name evidence="1" type="ORF">CUV01_00415</name>
</gene>
<dbReference type="NCBIfam" id="TIGR01560">
    <property type="entry name" value="put_DNA_pack"/>
    <property type="match status" value="1"/>
</dbReference>
<proteinExistence type="predicted"/>
<dbReference type="CDD" id="cd08054">
    <property type="entry name" value="gp6"/>
    <property type="match status" value="1"/>
</dbReference>
<evidence type="ECO:0000313" key="2">
    <source>
        <dbReference type="Proteomes" id="UP000233742"/>
    </source>
</evidence>
<dbReference type="Proteomes" id="UP000233742">
    <property type="component" value="Chromosome"/>
</dbReference>
<dbReference type="AlphaFoldDB" id="A0A2K9EKG2"/>
<reference evidence="1 2" key="1">
    <citation type="submission" date="2017-12" db="EMBL/GenBank/DDBJ databases">
        <authorList>
            <person name="Hurst M.R.H."/>
        </authorList>
    </citation>
    <scope>NUCLEOTIDE SEQUENCE [LARGE SCALE GENOMIC DNA]</scope>
    <source>
        <strain evidence="1 2">BM15</strain>
    </source>
</reference>